<evidence type="ECO:0000259" key="1">
    <source>
        <dbReference type="Pfam" id="PF08722"/>
    </source>
</evidence>
<dbReference type="SUPFAM" id="SSF52980">
    <property type="entry name" value="Restriction endonuclease-like"/>
    <property type="match status" value="1"/>
</dbReference>
<dbReference type="InterPro" id="IPR011335">
    <property type="entry name" value="Restrct_endonuc-II-like"/>
</dbReference>
<evidence type="ECO:0000313" key="3">
    <source>
        <dbReference type="Proteomes" id="UP000271374"/>
    </source>
</evidence>
<dbReference type="InterPro" id="IPR014833">
    <property type="entry name" value="TnsA_N"/>
</dbReference>
<reference evidence="2 3" key="1">
    <citation type="submission" date="2018-12" db="EMBL/GenBank/DDBJ databases">
        <title>Bacillus yapensis draft genome sequence.</title>
        <authorList>
            <person name="Yu L."/>
            <person name="Xu X."/>
            <person name="Tang X."/>
        </authorList>
    </citation>
    <scope>NUCLEOTIDE SEQUENCE [LARGE SCALE GENOMIC DNA]</scope>
    <source>
        <strain evidence="2 3">XXST-01</strain>
    </source>
</reference>
<dbReference type="Pfam" id="PF08722">
    <property type="entry name" value="Tn7_TnsA-like_N"/>
    <property type="match status" value="1"/>
</dbReference>
<sequence length="216" mass="25615">MYNPLITDGSKKFGNNRWLSYSSKLKRDVYLFSDLEYEHWLLVESDPKIVDFCEQAFLMEAYVNKKLQTSIIDMWVKYDNGNEEFLEVKYSSDLSKEKVKNQITVQKNWCHEHGFQHHVRTEEYIRANKLLLSNLKLLMKGNKQQKQQIEIDRYQIMKILRQHFPKKMLISSLIAETKIPQNRLLISLGKMILQGEVCSDIALKYFGKNTEVWIDA</sequence>
<dbReference type="OrthoDB" id="1778922at2"/>
<accession>A0A3S0I6U9</accession>
<dbReference type="EMBL" id="RXNT01000014">
    <property type="protein sequence ID" value="RTR28831.1"/>
    <property type="molecule type" value="Genomic_DNA"/>
</dbReference>
<name>A0A3S0I6U9_9BACI</name>
<keyword evidence="3" id="KW-1185">Reference proteome</keyword>
<organism evidence="2 3">
    <name type="scientific">Bacillus yapensis</name>
    <dbReference type="NCBI Taxonomy" id="2492960"/>
    <lineage>
        <taxon>Bacteria</taxon>
        <taxon>Bacillati</taxon>
        <taxon>Bacillota</taxon>
        <taxon>Bacilli</taxon>
        <taxon>Bacillales</taxon>
        <taxon>Bacillaceae</taxon>
        <taxon>Bacillus</taxon>
    </lineage>
</organism>
<dbReference type="Gene3D" id="3.40.1350.10">
    <property type="match status" value="1"/>
</dbReference>
<dbReference type="AlphaFoldDB" id="A0A3S0I6U9"/>
<dbReference type="GO" id="GO:0003676">
    <property type="term" value="F:nucleic acid binding"/>
    <property type="evidence" value="ECO:0007669"/>
    <property type="project" value="InterPro"/>
</dbReference>
<evidence type="ECO:0000313" key="2">
    <source>
        <dbReference type="EMBL" id="RTR28831.1"/>
    </source>
</evidence>
<protein>
    <submittedName>
        <fullName evidence="2">S-layer protein</fullName>
    </submittedName>
</protein>
<dbReference type="InterPro" id="IPR011856">
    <property type="entry name" value="tRNA_endonuc-like_dom_sf"/>
</dbReference>
<gene>
    <name evidence="2" type="ORF">EKG37_16585</name>
</gene>
<dbReference type="Proteomes" id="UP000271374">
    <property type="component" value="Unassembled WGS sequence"/>
</dbReference>
<proteinExistence type="predicted"/>
<dbReference type="RefSeq" id="WP_126409929.1">
    <property type="nucleotide sequence ID" value="NZ_RXNT01000014.1"/>
</dbReference>
<comment type="caution">
    <text evidence="2">The sequence shown here is derived from an EMBL/GenBank/DDBJ whole genome shotgun (WGS) entry which is preliminary data.</text>
</comment>
<feature type="domain" description="TnsA endonuclease N-terminal" evidence="1">
    <location>
        <begin position="46"/>
        <end position="122"/>
    </location>
</feature>